<reference evidence="1" key="1">
    <citation type="submission" date="2022-08" db="EMBL/GenBank/DDBJ databases">
        <title>Genome Sequence of Lecanicillium fungicola.</title>
        <authorList>
            <person name="Buettner E."/>
        </authorList>
    </citation>
    <scope>NUCLEOTIDE SEQUENCE</scope>
    <source>
        <strain evidence="1">Babe33</strain>
    </source>
</reference>
<proteinExistence type="predicted"/>
<dbReference type="EMBL" id="JANJQO010000687">
    <property type="protein sequence ID" value="KAJ2975605.1"/>
    <property type="molecule type" value="Genomic_DNA"/>
</dbReference>
<evidence type="ECO:0000313" key="2">
    <source>
        <dbReference type="Proteomes" id="UP001143910"/>
    </source>
</evidence>
<protein>
    <submittedName>
        <fullName evidence="1">Uncharacterized protein</fullName>
    </submittedName>
</protein>
<gene>
    <name evidence="1" type="ORF">NQ176_g5427</name>
</gene>
<accession>A0ACC1N8H9</accession>
<keyword evidence="2" id="KW-1185">Reference proteome</keyword>
<name>A0ACC1N8H9_9HYPO</name>
<sequence length="502" mass="55828">MKKLDRWAMPLKGTAEEAYSTDATANDPYRYLIGFDNRFNSEALKGVLPFAQNTPQRVKYDLYSEQLNGSAVVSSRKDVRHVWMYRIRPSVAHGDFRASLDVNKHIESCFLSTNPNVESCPSQQAWDPFPLFNALGAHDHSASVDFVQGIRTIGGKGDASLEDGLAIHIYSANADMDRHAFCNSDGEMLILPQEGRLDVRTELGCMMLSPGEVLLIPSGIRFSVQLPDGPSRGYIHEAFAGRHQLPELGVIGANGLALDAHFCHPVASYLIDENPWAITYKFGGVLHSCEQNHSPFDVIGWSGNHVPVKYDLRNFINLVNSSKDQADPTLYCVFTVNSRKGTTALSEFLIFTEKWITAEGTFRPPYYHRNMSTEVMGLLFGQYGGSSHVLAPGGLSYEASYMPHGETYETWKDATTRELAPTKICKDTMAFMFHIGGPIKLTQWALHGAGAKTLHPSLPAQWESIRPHFFDHAEQIAAETAAAKLEVEKRQVTQDELMKSLQ</sequence>
<organism evidence="1 2">
    <name type="scientific">Zarea fungicola</name>
    <dbReference type="NCBI Taxonomy" id="93591"/>
    <lineage>
        <taxon>Eukaryota</taxon>
        <taxon>Fungi</taxon>
        <taxon>Dikarya</taxon>
        <taxon>Ascomycota</taxon>
        <taxon>Pezizomycotina</taxon>
        <taxon>Sordariomycetes</taxon>
        <taxon>Hypocreomycetidae</taxon>
        <taxon>Hypocreales</taxon>
        <taxon>Cordycipitaceae</taxon>
        <taxon>Zarea</taxon>
    </lineage>
</organism>
<evidence type="ECO:0000313" key="1">
    <source>
        <dbReference type="EMBL" id="KAJ2975605.1"/>
    </source>
</evidence>
<dbReference type="Proteomes" id="UP001143910">
    <property type="component" value="Unassembled WGS sequence"/>
</dbReference>
<comment type="caution">
    <text evidence="1">The sequence shown here is derived from an EMBL/GenBank/DDBJ whole genome shotgun (WGS) entry which is preliminary data.</text>
</comment>